<reference evidence="4" key="1">
    <citation type="journal article" date="2008" name="Nat. Genet.">
        <title>The Pristionchus pacificus genome provides a unique perspective on nematode lifestyle and parasitism.</title>
        <authorList>
            <person name="Dieterich C."/>
            <person name="Clifton S.W."/>
            <person name="Schuster L.N."/>
            <person name="Chinwalla A."/>
            <person name="Delehaunty K."/>
            <person name="Dinkelacker I."/>
            <person name="Fulton L."/>
            <person name="Fulton R."/>
            <person name="Godfrey J."/>
            <person name="Minx P."/>
            <person name="Mitreva M."/>
            <person name="Roeseler W."/>
            <person name="Tian H."/>
            <person name="Witte H."/>
            <person name="Yang S.P."/>
            <person name="Wilson R.K."/>
            <person name="Sommer R.J."/>
        </authorList>
    </citation>
    <scope>NUCLEOTIDE SEQUENCE [LARGE SCALE GENOMIC DNA]</scope>
    <source>
        <strain evidence="4">PS312</strain>
    </source>
</reference>
<evidence type="ECO:0000256" key="1">
    <source>
        <dbReference type="SAM" id="MobiDB-lite"/>
    </source>
</evidence>
<name>A0A2A6CTQ7_PRIPA</name>
<evidence type="ECO:0000256" key="2">
    <source>
        <dbReference type="SAM" id="Phobius"/>
    </source>
</evidence>
<proteinExistence type="predicted"/>
<dbReference type="Proteomes" id="UP000005239">
    <property type="component" value="Unassembled WGS sequence"/>
</dbReference>
<keyword evidence="2" id="KW-0812">Transmembrane</keyword>
<feature type="transmembrane region" description="Helical" evidence="2">
    <location>
        <begin position="412"/>
        <end position="434"/>
    </location>
</feature>
<reference evidence="3" key="2">
    <citation type="submission" date="2022-06" db="UniProtKB">
        <authorList>
            <consortium name="EnsemblMetazoa"/>
        </authorList>
    </citation>
    <scope>IDENTIFICATION</scope>
    <source>
        <strain evidence="3">PS312</strain>
    </source>
</reference>
<sequence>MKTIDIPDEDPVVTHSSAECIPLTSSPSEVDPTHFVSRVQSSIGVNENVGEVRRGRKSSPAHTQITQSISARHDSPQLRMFSLRLLVFALILQTATAETEKPKNNGPLSQTNSTNCETYHTEGVLKAKMHKLECIMGLWNLSSDDFSKAVEKVKSSPEVMDWQLQILDDVDKRYSESRIVADLLNSTSPTDATPFDWTTCNETSLHDRLVQNQCIEHVLITSLSEVEEDSDLHHFINGQEGLLNKIDKWGDKLWQARVLNETSRVNFASCSNSVNICFYDRKDMVPIVNVAADKSDCAFVVIIKSEVSPDERFLEFQTPFDSDLSVDWEGHKIQFNPRNEGKGITVTCTRYCKVVESYPAWSKSENGGLYSKRATIALLKNEPTVTRRPIAHAGPAKKKKSTDSQQIRLGSIILYSALGLLGLIIIAIAAILLFQRHTRKRAARIHKNLIKCRSSATSSREALTQDRFQSSAECIPMMVSTPKAPTPPDQETKSEKNSKKSSPSEVDAVHSVSRVQSTVGENEKVCEVRRGRKSSPAHTQITQSISDRHDSPQ</sequence>
<keyword evidence="4" id="KW-1185">Reference proteome</keyword>
<keyword evidence="2" id="KW-1133">Transmembrane helix</keyword>
<dbReference type="AlphaFoldDB" id="A0A2A6CTQ7"/>
<protein>
    <submittedName>
        <fullName evidence="3">Uncharacterized protein</fullName>
    </submittedName>
</protein>
<dbReference type="EnsemblMetazoa" id="PPA45095.1">
    <property type="protein sequence ID" value="PPA45095.1"/>
    <property type="gene ID" value="WBGene00283464"/>
</dbReference>
<gene>
    <name evidence="3" type="primary">WBGene00283464</name>
</gene>
<keyword evidence="2" id="KW-0472">Membrane</keyword>
<feature type="compositionally biased region" description="Polar residues" evidence="1">
    <location>
        <begin position="536"/>
        <end position="545"/>
    </location>
</feature>
<evidence type="ECO:0000313" key="3">
    <source>
        <dbReference type="EnsemblMetazoa" id="PPA45095.1"/>
    </source>
</evidence>
<feature type="compositionally biased region" description="Polar residues" evidence="1">
    <location>
        <begin position="60"/>
        <end position="70"/>
    </location>
</feature>
<evidence type="ECO:0000313" key="4">
    <source>
        <dbReference type="Proteomes" id="UP000005239"/>
    </source>
</evidence>
<accession>A0A8R1V059</accession>
<organism evidence="3 4">
    <name type="scientific">Pristionchus pacificus</name>
    <name type="common">Parasitic nematode worm</name>
    <dbReference type="NCBI Taxonomy" id="54126"/>
    <lineage>
        <taxon>Eukaryota</taxon>
        <taxon>Metazoa</taxon>
        <taxon>Ecdysozoa</taxon>
        <taxon>Nematoda</taxon>
        <taxon>Chromadorea</taxon>
        <taxon>Rhabditida</taxon>
        <taxon>Rhabditina</taxon>
        <taxon>Diplogasteromorpha</taxon>
        <taxon>Diplogasteroidea</taxon>
        <taxon>Neodiplogasteridae</taxon>
        <taxon>Pristionchus</taxon>
    </lineage>
</organism>
<feature type="region of interest" description="Disordered" evidence="1">
    <location>
        <begin position="478"/>
        <end position="553"/>
    </location>
</feature>
<feature type="region of interest" description="Disordered" evidence="1">
    <location>
        <begin position="52"/>
        <end position="71"/>
    </location>
</feature>
<accession>A0A2A6CTQ7</accession>